<dbReference type="InterPro" id="IPR013083">
    <property type="entry name" value="Znf_RING/FYVE/PHD"/>
</dbReference>
<dbReference type="Proteomes" id="UP001148018">
    <property type="component" value="Unassembled WGS sequence"/>
</dbReference>
<comment type="pathway">
    <text evidence="2">Protein modification; protein ubiquitination.</text>
</comment>
<dbReference type="Pfam" id="PF12906">
    <property type="entry name" value="RINGv"/>
    <property type="match status" value="1"/>
</dbReference>
<gene>
    <name evidence="11" type="ORF">NHX12_006434</name>
</gene>
<dbReference type="GO" id="GO:0061630">
    <property type="term" value="F:ubiquitin protein ligase activity"/>
    <property type="evidence" value="ECO:0007669"/>
    <property type="project" value="UniProtKB-EC"/>
</dbReference>
<feature type="compositionally biased region" description="Polar residues" evidence="9">
    <location>
        <begin position="154"/>
        <end position="166"/>
    </location>
</feature>
<dbReference type="Gene3D" id="3.30.40.10">
    <property type="entry name" value="Zinc/RING finger domain, C3HC4 (zinc finger)"/>
    <property type="match status" value="1"/>
</dbReference>
<feature type="compositionally biased region" description="Basic and acidic residues" evidence="9">
    <location>
        <begin position="57"/>
        <end position="68"/>
    </location>
</feature>
<feature type="region of interest" description="Disordered" evidence="9">
    <location>
        <begin position="1"/>
        <end position="259"/>
    </location>
</feature>
<evidence type="ECO:0000256" key="6">
    <source>
        <dbReference type="ARBA" id="ARBA00022771"/>
    </source>
</evidence>
<keyword evidence="8" id="KW-0862">Zinc</keyword>
<evidence type="ECO:0000256" key="7">
    <source>
        <dbReference type="ARBA" id="ARBA00022786"/>
    </source>
</evidence>
<accession>A0A9Q0IB90</accession>
<comment type="caution">
    <text evidence="11">The sequence shown here is derived from an EMBL/GenBank/DDBJ whole genome shotgun (WGS) entry which is preliminary data.</text>
</comment>
<dbReference type="GO" id="GO:0008270">
    <property type="term" value="F:zinc ion binding"/>
    <property type="evidence" value="ECO:0007669"/>
    <property type="project" value="UniProtKB-KW"/>
</dbReference>
<organism evidence="11 12">
    <name type="scientific">Muraenolepis orangiensis</name>
    <name type="common">Patagonian moray cod</name>
    <dbReference type="NCBI Taxonomy" id="630683"/>
    <lineage>
        <taxon>Eukaryota</taxon>
        <taxon>Metazoa</taxon>
        <taxon>Chordata</taxon>
        <taxon>Craniata</taxon>
        <taxon>Vertebrata</taxon>
        <taxon>Euteleostomi</taxon>
        <taxon>Actinopterygii</taxon>
        <taxon>Neopterygii</taxon>
        <taxon>Teleostei</taxon>
        <taxon>Neoteleostei</taxon>
        <taxon>Acanthomorphata</taxon>
        <taxon>Zeiogadaria</taxon>
        <taxon>Gadariae</taxon>
        <taxon>Gadiformes</taxon>
        <taxon>Muraenolepidoidei</taxon>
        <taxon>Muraenolepididae</taxon>
        <taxon>Muraenolepis</taxon>
    </lineage>
</organism>
<comment type="catalytic activity">
    <reaction evidence="1">
        <text>S-ubiquitinyl-[E2 ubiquitin-conjugating enzyme]-L-cysteine + [acceptor protein]-L-lysine = [E2 ubiquitin-conjugating enzyme]-L-cysteine + N(6)-ubiquitinyl-[acceptor protein]-L-lysine.</text>
        <dbReference type="EC" id="2.3.2.27"/>
    </reaction>
</comment>
<name>A0A9Q0IB90_9TELE</name>
<feature type="compositionally biased region" description="Low complexity" evidence="9">
    <location>
        <begin position="181"/>
        <end position="213"/>
    </location>
</feature>
<evidence type="ECO:0000256" key="4">
    <source>
        <dbReference type="ARBA" id="ARBA00022679"/>
    </source>
</evidence>
<feature type="compositionally biased region" description="Basic and acidic residues" evidence="9">
    <location>
        <begin position="92"/>
        <end position="103"/>
    </location>
</feature>
<dbReference type="PANTHER" id="PTHR14471">
    <property type="entry name" value="MARCH7/10 E3 UBIQUITIN PROTEIN LIGASE FAMILY MEMBER"/>
    <property type="match status" value="1"/>
</dbReference>
<feature type="compositionally biased region" description="Low complexity" evidence="9">
    <location>
        <begin position="29"/>
        <end position="56"/>
    </location>
</feature>
<feature type="compositionally biased region" description="Polar residues" evidence="9">
    <location>
        <begin position="296"/>
        <end position="310"/>
    </location>
</feature>
<feature type="non-terminal residue" evidence="11">
    <location>
        <position position="1"/>
    </location>
</feature>
<proteinExistence type="predicted"/>
<feature type="compositionally biased region" description="Low complexity" evidence="9">
    <location>
        <begin position="122"/>
        <end position="132"/>
    </location>
</feature>
<feature type="compositionally biased region" description="Basic and acidic residues" evidence="9">
    <location>
        <begin position="133"/>
        <end position="152"/>
    </location>
</feature>
<evidence type="ECO:0000313" key="11">
    <source>
        <dbReference type="EMBL" id="KAJ3594102.1"/>
    </source>
</evidence>
<evidence type="ECO:0000259" key="10">
    <source>
        <dbReference type="PROSITE" id="PS51292"/>
    </source>
</evidence>
<evidence type="ECO:0000256" key="8">
    <source>
        <dbReference type="ARBA" id="ARBA00022833"/>
    </source>
</evidence>
<evidence type="ECO:0000256" key="1">
    <source>
        <dbReference type="ARBA" id="ARBA00000900"/>
    </source>
</evidence>
<keyword evidence="6" id="KW-0863">Zinc-finger</keyword>
<dbReference type="EMBL" id="JANIIK010000112">
    <property type="protein sequence ID" value="KAJ3594102.1"/>
    <property type="molecule type" value="Genomic_DNA"/>
</dbReference>
<dbReference type="PANTHER" id="PTHR14471:SF1">
    <property type="entry name" value="E3 UBIQUITIN-PROTEIN LIGASE MARCHF7"/>
    <property type="match status" value="1"/>
</dbReference>
<sequence>PRVDAYTCPFEGSAEQSMMDSKSGRLPFSASGSRSSYTSPSSYSSSGSSLSSNSLYGRERVLSSDRFPRSSTALKQEPEFKRPWVNSNSPSSHDKLTSAERRLGSYSGLLPSDDGESKRAKLSSSSRAGFLSARRDAERRAELRSELTERPTRSPASSSQYTTDRLTSYAKGARPKEPLYSSSTSSMARESSLGPSSSYQSARSLRSSSGLRLPHQEATAFSFLRRHRQDLTPIQETPRQAGGRGGGTETASSSWLTSSLRSRCPPLFSRQRRESREEGMPRDGYDVLWQALRRPTVTQDTGSGSGSSRVGPNGLVRRERGPVPVGEAMAAAYRDIIDPERLRKIQESLLLEDSDDDEGDRCRICQMGEDDSSSNPLIQPCHCSGSLQFVHQECIKKWLRSKISSGTNLEAIGTCELCKQKLHLNIVNFDISELYMTHVQSEYEFVSSGLYLVVLLHLCEQRFSHVLGAANEAGVRHTHTHTPAFIGLILTL</sequence>
<dbReference type="AlphaFoldDB" id="A0A9Q0IB90"/>
<dbReference type="InterPro" id="IPR011016">
    <property type="entry name" value="Znf_RING-CH"/>
</dbReference>
<evidence type="ECO:0000256" key="2">
    <source>
        <dbReference type="ARBA" id="ARBA00004906"/>
    </source>
</evidence>
<protein>
    <recommendedName>
        <fullName evidence="3">RING-type E3 ubiquitin transferase</fullName>
        <ecNumber evidence="3">2.3.2.27</ecNumber>
    </recommendedName>
</protein>
<dbReference type="SUPFAM" id="SSF57850">
    <property type="entry name" value="RING/U-box"/>
    <property type="match status" value="1"/>
</dbReference>
<keyword evidence="4" id="KW-0808">Transferase</keyword>
<keyword evidence="7" id="KW-0833">Ubl conjugation pathway</keyword>
<reference evidence="11" key="1">
    <citation type="submission" date="2022-07" db="EMBL/GenBank/DDBJ databases">
        <title>Chromosome-level genome of Muraenolepis orangiensis.</title>
        <authorList>
            <person name="Kim J."/>
        </authorList>
    </citation>
    <scope>NUCLEOTIDE SEQUENCE</scope>
    <source>
        <strain evidence="11">KU_S4_2022</strain>
        <tissue evidence="11">Muscle</tissue>
    </source>
</reference>
<dbReference type="OrthoDB" id="2154780at2759"/>
<feature type="region of interest" description="Disordered" evidence="9">
    <location>
        <begin position="296"/>
        <end position="320"/>
    </location>
</feature>
<dbReference type="PROSITE" id="PS51292">
    <property type="entry name" value="ZF_RING_CH"/>
    <property type="match status" value="1"/>
</dbReference>
<evidence type="ECO:0000313" key="12">
    <source>
        <dbReference type="Proteomes" id="UP001148018"/>
    </source>
</evidence>
<keyword evidence="5" id="KW-0479">Metal-binding</keyword>
<evidence type="ECO:0000256" key="3">
    <source>
        <dbReference type="ARBA" id="ARBA00012483"/>
    </source>
</evidence>
<feature type="domain" description="RING-CH-type" evidence="10">
    <location>
        <begin position="354"/>
        <end position="425"/>
    </location>
</feature>
<keyword evidence="12" id="KW-1185">Reference proteome</keyword>
<dbReference type="EC" id="2.3.2.27" evidence="3"/>
<dbReference type="InterPro" id="IPR052297">
    <property type="entry name" value="RING-CH-type_E3_ubiq-ligase"/>
</dbReference>
<evidence type="ECO:0000256" key="9">
    <source>
        <dbReference type="SAM" id="MobiDB-lite"/>
    </source>
</evidence>
<evidence type="ECO:0000256" key="5">
    <source>
        <dbReference type="ARBA" id="ARBA00022723"/>
    </source>
</evidence>
<dbReference type="SMART" id="SM00744">
    <property type="entry name" value="RINGv"/>
    <property type="match status" value="1"/>
</dbReference>